<protein>
    <submittedName>
        <fullName evidence="1">Uncharacterized protein</fullName>
    </submittedName>
</protein>
<evidence type="ECO:0000313" key="2">
    <source>
        <dbReference type="Proteomes" id="UP000292085"/>
    </source>
</evidence>
<organism evidence="1 2">
    <name type="scientific">Sphingomonas populi</name>
    <dbReference type="NCBI Taxonomy" id="2484750"/>
    <lineage>
        <taxon>Bacteria</taxon>
        <taxon>Pseudomonadati</taxon>
        <taxon>Pseudomonadota</taxon>
        <taxon>Alphaproteobacteria</taxon>
        <taxon>Sphingomonadales</taxon>
        <taxon>Sphingomonadaceae</taxon>
        <taxon>Sphingomonas</taxon>
    </lineage>
</organism>
<keyword evidence="2" id="KW-1185">Reference proteome</keyword>
<dbReference type="RefSeq" id="WP_130157799.1">
    <property type="nucleotide sequence ID" value="NZ_SGIS01000016.1"/>
</dbReference>
<proteinExistence type="predicted"/>
<dbReference type="AlphaFoldDB" id="A0A4Q6Y4G2"/>
<reference evidence="1 2" key="1">
    <citation type="submission" date="2019-02" db="EMBL/GenBank/DDBJ databases">
        <authorList>
            <person name="Li Y."/>
        </authorList>
    </citation>
    <scope>NUCLEOTIDE SEQUENCE [LARGE SCALE GENOMIC DNA]</scope>
    <source>
        <strain evidence="1 2">3-7</strain>
    </source>
</reference>
<dbReference type="EMBL" id="SGIS01000016">
    <property type="protein sequence ID" value="RZF64299.1"/>
    <property type="molecule type" value="Genomic_DNA"/>
</dbReference>
<evidence type="ECO:0000313" key="1">
    <source>
        <dbReference type="EMBL" id="RZF64299.1"/>
    </source>
</evidence>
<name>A0A4Q6Y4G2_9SPHN</name>
<dbReference type="OrthoDB" id="9964875at2"/>
<gene>
    <name evidence="1" type="ORF">EWE75_12190</name>
</gene>
<sequence length="126" mass="13944">MAEKPFGWRPLSDEKRQELVALGFDAKTIEELEDRNIYSPGESGVWAYRLAQAMLYVAGAHLGPDFITAVKAVLEAEAAHLAKSEDAEDLVEAPMVQRLIKFTDWESLMRRARNPEGTGAAAAQQL</sequence>
<accession>A0A4Q6Y4G2</accession>
<comment type="caution">
    <text evidence="1">The sequence shown here is derived from an EMBL/GenBank/DDBJ whole genome shotgun (WGS) entry which is preliminary data.</text>
</comment>
<dbReference type="Proteomes" id="UP000292085">
    <property type="component" value="Unassembled WGS sequence"/>
</dbReference>